<dbReference type="PANTHER" id="PTHR37984:SF5">
    <property type="entry name" value="PROTEIN NYNRIN-LIKE"/>
    <property type="match status" value="1"/>
</dbReference>
<feature type="domain" description="Reverse transcriptase" evidence="1">
    <location>
        <begin position="319"/>
        <end position="496"/>
    </location>
</feature>
<dbReference type="InterPro" id="IPR043502">
    <property type="entry name" value="DNA/RNA_pol_sf"/>
</dbReference>
<dbReference type="GO" id="GO:0071897">
    <property type="term" value="P:DNA biosynthetic process"/>
    <property type="evidence" value="ECO:0007669"/>
    <property type="project" value="UniProtKB-ARBA"/>
</dbReference>
<dbReference type="AlphaFoldDB" id="A0A4Y2ARH1"/>
<dbReference type="InterPro" id="IPR050951">
    <property type="entry name" value="Retrovirus_Pol_polyprotein"/>
</dbReference>
<evidence type="ECO:0000313" key="2">
    <source>
        <dbReference type="EMBL" id="GBL82298.1"/>
    </source>
</evidence>
<reference evidence="2 3" key="1">
    <citation type="journal article" date="2019" name="Sci. Rep.">
        <title>Orb-weaving spider Araneus ventricosus genome elucidates the spidroin gene catalogue.</title>
        <authorList>
            <person name="Kono N."/>
            <person name="Nakamura H."/>
            <person name="Ohtoshi R."/>
            <person name="Moran D.A.P."/>
            <person name="Shinohara A."/>
            <person name="Yoshida Y."/>
            <person name="Fujiwara M."/>
            <person name="Mori M."/>
            <person name="Tomita M."/>
            <person name="Arakawa K."/>
        </authorList>
    </citation>
    <scope>NUCLEOTIDE SEQUENCE [LARGE SCALE GENOMIC DNA]</scope>
</reference>
<dbReference type="InterPro" id="IPR043128">
    <property type="entry name" value="Rev_trsase/Diguanyl_cyclase"/>
</dbReference>
<organism evidence="2 3">
    <name type="scientific">Araneus ventricosus</name>
    <name type="common">Orbweaver spider</name>
    <name type="synonym">Epeira ventricosa</name>
    <dbReference type="NCBI Taxonomy" id="182803"/>
    <lineage>
        <taxon>Eukaryota</taxon>
        <taxon>Metazoa</taxon>
        <taxon>Ecdysozoa</taxon>
        <taxon>Arthropoda</taxon>
        <taxon>Chelicerata</taxon>
        <taxon>Arachnida</taxon>
        <taxon>Araneae</taxon>
        <taxon>Araneomorphae</taxon>
        <taxon>Entelegynae</taxon>
        <taxon>Araneoidea</taxon>
        <taxon>Araneidae</taxon>
        <taxon>Araneus</taxon>
    </lineage>
</organism>
<evidence type="ECO:0000259" key="1">
    <source>
        <dbReference type="PROSITE" id="PS50878"/>
    </source>
</evidence>
<proteinExistence type="predicted"/>
<name>A0A4Y2ARH1_ARAVE</name>
<keyword evidence="3" id="KW-1185">Reference proteome</keyword>
<dbReference type="CDD" id="cd01647">
    <property type="entry name" value="RT_LTR"/>
    <property type="match status" value="1"/>
</dbReference>
<protein>
    <submittedName>
        <fullName evidence="2">Transposon Tf2-9 polyprotein</fullName>
    </submittedName>
</protein>
<evidence type="ECO:0000313" key="3">
    <source>
        <dbReference type="Proteomes" id="UP000499080"/>
    </source>
</evidence>
<dbReference type="Proteomes" id="UP000499080">
    <property type="component" value="Unassembled WGS sequence"/>
</dbReference>
<dbReference type="OrthoDB" id="6432042at2759"/>
<dbReference type="PANTHER" id="PTHR37984">
    <property type="entry name" value="PROTEIN CBG26694"/>
    <property type="match status" value="1"/>
</dbReference>
<dbReference type="SUPFAM" id="SSF56672">
    <property type="entry name" value="DNA/RNA polymerases"/>
    <property type="match status" value="1"/>
</dbReference>
<dbReference type="PROSITE" id="PS50878">
    <property type="entry name" value="RT_POL"/>
    <property type="match status" value="1"/>
</dbReference>
<dbReference type="Gene3D" id="3.10.10.10">
    <property type="entry name" value="HIV Type 1 Reverse Transcriptase, subunit A, domain 1"/>
    <property type="match status" value="1"/>
</dbReference>
<gene>
    <name evidence="2" type="primary">Tf2-9_194</name>
    <name evidence="2" type="ORF">AVEN_252465_1</name>
</gene>
<sequence length="586" mass="66301">MNGEYCRPPLGLSLDGNVAENWRKFKQQFTIYMKASGNDKKDSDVKVAILLNAAGEEAIELFNTFDLQEEDRNDYEKVLTAFENHITPKTNVVVQRFIFNSRMQDIDESFDAFYTDLWKLVKSCEFENQADSVVRDRIVLGIADSGLQEQLLREGNLSLARAAEICRAAELSKKQAQTVQTKSVDALQKKKFQSARFNRAGGNQQQTQAANNKSGAFSGGTSRAYAGVNHRMYTANNDIVNASGADGDQRAHVTNNNNVYISNRKHRRSECPAFGKQCFVCGNYNHFLVVCQMRSVQDVTCITENKETEPYVVTDVESDFFIDSVSVLEGWVSNLVVVEKTDGSIRLCLDPKDLNKVIKRDYVLIPKIEELVPKLTNKKVFSVLDLKDGFFQIELDDKSSDLCTFSSLFGCYKFLRLPMGLSCAPEIFQKRNEANFSDIPGVLVYFDDLLIAGDTIEQHDEILGKVIKRAQELNIKFNQNKIQLKVPEVKYLGYIFSSEGMKPDPDYVQAIIDMPEPRNKTELQRILGMINYLRQFIPQASTISAPLRELLKKSTVWHWLPVHETALKTLKYKIASAPVLSVFNSS</sequence>
<accession>A0A4Y2ARH1</accession>
<dbReference type="Pfam" id="PF00078">
    <property type="entry name" value="RVT_1"/>
    <property type="match status" value="1"/>
</dbReference>
<dbReference type="EMBL" id="BGPR01000028">
    <property type="protein sequence ID" value="GBL82298.1"/>
    <property type="molecule type" value="Genomic_DNA"/>
</dbReference>
<dbReference type="InterPro" id="IPR000477">
    <property type="entry name" value="RT_dom"/>
</dbReference>
<comment type="caution">
    <text evidence="2">The sequence shown here is derived from an EMBL/GenBank/DDBJ whole genome shotgun (WGS) entry which is preliminary data.</text>
</comment>
<dbReference type="Gene3D" id="3.30.70.270">
    <property type="match status" value="2"/>
</dbReference>
<dbReference type="FunFam" id="3.30.70.270:FF:000023">
    <property type="entry name" value="Pol"/>
    <property type="match status" value="1"/>
</dbReference>